<dbReference type="GO" id="GO:0071949">
    <property type="term" value="F:FAD binding"/>
    <property type="evidence" value="ECO:0007669"/>
    <property type="project" value="InterPro"/>
</dbReference>
<dbReference type="RefSeq" id="XP_013274452.1">
    <property type="nucleotide sequence ID" value="XM_013418998.1"/>
</dbReference>
<dbReference type="OrthoDB" id="10016252at2759"/>
<dbReference type="PRINTS" id="PR00420">
    <property type="entry name" value="RNGMNOXGNASE"/>
</dbReference>
<dbReference type="HOGENOM" id="CLU_026314_0_0_1"/>
<protein>
    <recommendedName>
        <fullName evidence="4">FAD-binding domain-containing protein</fullName>
    </recommendedName>
</protein>
<dbReference type="EMBL" id="KN847476">
    <property type="protein sequence ID" value="KIX07316.1"/>
    <property type="molecule type" value="Genomic_DNA"/>
</dbReference>
<evidence type="ECO:0000259" key="4">
    <source>
        <dbReference type="Pfam" id="PF01494"/>
    </source>
</evidence>
<feature type="domain" description="FAD-binding" evidence="4">
    <location>
        <begin position="307"/>
        <end position="367"/>
    </location>
</feature>
<keyword evidence="3" id="KW-0560">Oxidoreductase</keyword>
<dbReference type="PANTHER" id="PTHR43004">
    <property type="entry name" value="TRK SYSTEM POTASSIUM UPTAKE PROTEIN"/>
    <property type="match status" value="1"/>
</dbReference>
<keyword evidence="1" id="KW-0285">Flavoprotein</keyword>
<dbReference type="GO" id="GO:0016709">
    <property type="term" value="F:oxidoreductase activity, acting on paired donors, with incorporation or reduction of molecular oxygen, NAD(P)H as one donor, and incorporation of one atom of oxygen"/>
    <property type="evidence" value="ECO:0007669"/>
    <property type="project" value="UniProtKB-ARBA"/>
</dbReference>
<reference evidence="5 6" key="1">
    <citation type="submission" date="2015-01" db="EMBL/GenBank/DDBJ databases">
        <title>The Genome Sequence of Rhinocladiella mackenzie CBS 650.93.</title>
        <authorList>
            <consortium name="The Broad Institute Genomics Platform"/>
            <person name="Cuomo C."/>
            <person name="de Hoog S."/>
            <person name="Gorbushina A."/>
            <person name="Stielow B."/>
            <person name="Teixiera M."/>
            <person name="Abouelleil A."/>
            <person name="Chapman S.B."/>
            <person name="Priest M."/>
            <person name="Young S.K."/>
            <person name="Wortman J."/>
            <person name="Nusbaum C."/>
            <person name="Birren B."/>
        </authorList>
    </citation>
    <scope>NUCLEOTIDE SEQUENCE [LARGE SCALE GENOMIC DNA]</scope>
    <source>
        <strain evidence="5 6">CBS 650.93</strain>
    </source>
</reference>
<dbReference type="PANTHER" id="PTHR43004:SF17">
    <property type="entry name" value="PUTATIVE-RELATED"/>
    <property type="match status" value="1"/>
</dbReference>
<dbReference type="STRING" id="1442369.A0A0D2IVS3"/>
<dbReference type="Gene3D" id="3.50.50.60">
    <property type="entry name" value="FAD/NAD(P)-binding domain"/>
    <property type="match status" value="2"/>
</dbReference>
<sequence>MEQTPVAIVGAGPSGLALGLTLANHEINSIILEKEAGITEDPRGVFLAGDAVRILYSLGIADEEMAIIGHQVEDVNFHRTSFKQTPFYQLDIRRDGLKQTVPDGILQSQPKLEAALRDKVNQSKFCDLRENCEVVSRIEVDDGAIVEYTTDGTTKRVKCSFLVGADGKRGVVRKHFLEKQANIKQSTGLMQYEGCWVASNLKLSPPTPATHPDFPLWRFGYTPEDVYDLFWPKGWHFCCPPGKPTAAGRFGPHRDRFWRHEFREPDWNDSMDAEALLWEHITPMITHDRDGSRSFGQSVTFPRDCIEIVRCRPFTFTQRVVNKWHHKRIILIGDAAHVFPPFGGQGIACGVRDAHGLGWRLAVLIRQPNVKDSLRDEMLNAWASERRQGVDDSTRLTMMNGELCNEEPSWKFFTMRMMMGLMYYLPLGFQHPLERAERNGFRPTKNGCYLAEFNGGGKVAQVYLRSNTRGIILSDEALKRGPSAMTLLVIGNFDANESAEITRVLRDANLSESLLSEKSLVFIESTLSNHTAIQSPERFVVPAQSELVGHPTRPGYDADAYVSYLGWGTKYAIIRPDYIVFATARTLTQLQDCIRLLKERCDPPN</sequence>
<dbReference type="VEuPathDB" id="FungiDB:Z518_01969"/>
<proteinExistence type="predicted"/>
<dbReference type="Proteomes" id="UP000053617">
    <property type="component" value="Unassembled WGS sequence"/>
</dbReference>
<dbReference type="GeneID" id="25290040"/>
<evidence type="ECO:0000256" key="2">
    <source>
        <dbReference type="ARBA" id="ARBA00022827"/>
    </source>
</evidence>
<accession>A0A0D2IVS3</accession>
<dbReference type="AlphaFoldDB" id="A0A0D2IVS3"/>
<name>A0A0D2IVS3_9EURO</name>
<dbReference type="InterPro" id="IPR050641">
    <property type="entry name" value="RIFMO-like"/>
</dbReference>
<gene>
    <name evidence="5" type="ORF">Z518_01969</name>
</gene>
<dbReference type="Pfam" id="PF01494">
    <property type="entry name" value="FAD_binding_3"/>
    <property type="match status" value="2"/>
</dbReference>
<dbReference type="InterPro" id="IPR036188">
    <property type="entry name" value="FAD/NAD-bd_sf"/>
</dbReference>
<organism evidence="5 6">
    <name type="scientific">Rhinocladiella mackenziei CBS 650.93</name>
    <dbReference type="NCBI Taxonomy" id="1442369"/>
    <lineage>
        <taxon>Eukaryota</taxon>
        <taxon>Fungi</taxon>
        <taxon>Dikarya</taxon>
        <taxon>Ascomycota</taxon>
        <taxon>Pezizomycotina</taxon>
        <taxon>Eurotiomycetes</taxon>
        <taxon>Chaetothyriomycetidae</taxon>
        <taxon>Chaetothyriales</taxon>
        <taxon>Herpotrichiellaceae</taxon>
        <taxon>Rhinocladiella</taxon>
    </lineage>
</organism>
<keyword evidence="2" id="KW-0274">FAD</keyword>
<evidence type="ECO:0000256" key="1">
    <source>
        <dbReference type="ARBA" id="ARBA00022630"/>
    </source>
</evidence>
<dbReference type="SUPFAM" id="SSF51905">
    <property type="entry name" value="FAD/NAD(P)-binding domain"/>
    <property type="match status" value="1"/>
</dbReference>
<evidence type="ECO:0000313" key="6">
    <source>
        <dbReference type="Proteomes" id="UP000053617"/>
    </source>
</evidence>
<evidence type="ECO:0000313" key="5">
    <source>
        <dbReference type="EMBL" id="KIX07316.1"/>
    </source>
</evidence>
<keyword evidence="6" id="KW-1185">Reference proteome</keyword>
<evidence type="ECO:0000256" key="3">
    <source>
        <dbReference type="ARBA" id="ARBA00023002"/>
    </source>
</evidence>
<dbReference type="InterPro" id="IPR002938">
    <property type="entry name" value="FAD-bd"/>
</dbReference>
<feature type="domain" description="FAD-binding" evidence="4">
    <location>
        <begin position="4"/>
        <end position="176"/>
    </location>
</feature>